<gene>
    <name evidence="2" type="ORF">K443DRAFT_677566</name>
</gene>
<name>A0A0C9XXY8_9AGAR</name>
<dbReference type="EMBL" id="KN838592">
    <property type="protein sequence ID" value="KIK02492.1"/>
    <property type="molecule type" value="Genomic_DNA"/>
</dbReference>
<protein>
    <submittedName>
        <fullName evidence="2">Uncharacterized protein</fullName>
    </submittedName>
</protein>
<evidence type="ECO:0000313" key="3">
    <source>
        <dbReference type="Proteomes" id="UP000054477"/>
    </source>
</evidence>
<dbReference type="OrthoDB" id="5421757at2759"/>
<keyword evidence="1" id="KW-1133">Transmembrane helix</keyword>
<reference evidence="3" key="2">
    <citation type="submission" date="2015-01" db="EMBL/GenBank/DDBJ databases">
        <title>Evolutionary Origins and Diversification of the Mycorrhizal Mutualists.</title>
        <authorList>
            <consortium name="DOE Joint Genome Institute"/>
            <consortium name="Mycorrhizal Genomics Consortium"/>
            <person name="Kohler A."/>
            <person name="Kuo A."/>
            <person name="Nagy L.G."/>
            <person name="Floudas D."/>
            <person name="Copeland A."/>
            <person name="Barry K.W."/>
            <person name="Cichocki N."/>
            <person name="Veneault-Fourrey C."/>
            <person name="LaButti K."/>
            <person name="Lindquist E.A."/>
            <person name="Lipzen A."/>
            <person name="Lundell T."/>
            <person name="Morin E."/>
            <person name="Murat C."/>
            <person name="Riley R."/>
            <person name="Ohm R."/>
            <person name="Sun H."/>
            <person name="Tunlid A."/>
            <person name="Henrissat B."/>
            <person name="Grigoriev I.V."/>
            <person name="Hibbett D.S."/>
            <person name="Martin F."/>
        </authorList>
    </citation>
    <scope>NUCLEOTIDE SEQUENCE [LARGE SCALE GENOMIC DNA]</scope>
    <source>
        <strain evidence="3">LaAM-08-1</strain>
    </source>
</reference>
<feature type="transmembrane region" description="Helical" evidence="1">
    <location>
        <begin position="43"/>
        <end position="62"/>
    </location>
</feature>
<keyword evidence="1" id="KW-0812">Transmembrane</keyword>
<keyword evidence="3" id="KW-1185">Reference proteome</keyword>
<dbReference type="AlphaFoldDB" id="A0A0C9XXY8"/>
<accession>A0A0C9XXY8</accession>
<reference evidence="2 3" key="1">
    <citation type="submission" date="2014-04" db="EMBL/GenBank/DDBJ databases">
        <authorList>
            <consortium name="DOE Joint Genome Institute"/>
            <person name="Kuo A."/>
            <person name="Kohler A."/>
            <person name="Nagy L.G."/>
            <person name="Floudas D."/>
            <person name="Copeland A."/>
            <person name="Barry K.W."/>
            <person name="Cichocki N."/>
            <person name="Veneault-Fourrey C."/>
            <person name="LaButti K."/>
            <person name="Lindquist E.A."/>
            <person name="Lipzen A."/>
            <person name="Lundell T."/>
            <person name="Morin E."/>
            <person name="Murat C."/>
            <person name="Sun H."/>
            <person name="Tunlid A."/>
            <person name="Henrissat B."/>
            <person name="Grigoriev I.V."/>
            <person name="Hibbett D.S."/>
            <person name="Martin F."/>
            <person name="Nordberg H.P."/>
            <person name="Cantor M.N."/>
            <person name="Hua S.X."/>
        </authorList>
    </citation>
    <scope>NUCLEOTIDE SEQUENCE [LARGE SCALE GENOMIC DNA]</scope>
    <source>
        <strain evidence="2 3">LaAM-08-1</strain>
    </source>
</reference>
<keyword evidence="1" id="KW-0472">Membrane</keyword>
<dbReference type="STRING" id="1095629.A0A0C9XXY8"/>
<sequence length="330" mass="38059">MNSAFGPKILPHDSPAIHLLEQNDTGRGVYISHIDRTSVKLKIAVFMIPLLMYTVIAAFMFWRASKNYDVVVALMLNDFYYVETAASRKLKNGFWSWCWRFIVASFDYYMLSILWPLFRTFVTSHLWLRLRYGFRQTEVVFRAPTGREYDNMIALPPAQFQQAWQASLLHATSRQFLMGNTGFNTRSPPWNLCYTASTDAYHLANSGQFDLNNWELSVWQKNEHQQWTVWEAWRHQDPTLSTKALTMIKEKLLVEGREEFVGKWDALLAEQANMASVASEVTPAMQQLVQSVNDLFKEEGLDLGELWLEAISEADRIQNQPASEAPGQLA</sequence>
<evidence type="ECO:0000313" key="2">
    <source>
        <dbReference type="EMBL" id="KIK02492.1"/>
    </source>
</evidence>
<evidence type="ECO:0000256" key="1">
    <source>
        <dbReference type="SAM" id="Phobius"/>
    </source>
</evidence>
<dbReference type="Proteomes" id="UP000054477">
    <property type="component" value="Unassembled WGS sequence"/>
</dbReference>
<dbReference type="HOGENOM" id="CLU_072843_0_0_1"/>
<organism evidence="2 3">
    <name type="scientific">Laccaria amethystina LaAM-08-1</name>
    <dbReference type="NCBI Taxonomy" id="1095629"/>
    <lineage>
        <taxon>Eukaryota</taxon>
        <taxon>Fungi</taxon>
        <taxon>Dikarya</taxon>
        <taxon>Basidiomycota</taxon>
        <taxon>Agaricomycotina</taxon>
        <taxon>Agaricomycetes</taxon>
        <taxon>Agaricomycetidae</taxon>
        <taxon>Agaricales</taxon>
        <taxon>Agaricineae</taxon>
        <taxon>Hydnangiaceae</taxon>
        <taxon>Laccaria</taxon>
    </lineage>
</organism>
<proteinExistence type="predicted"/>